<keyword evidence="4 7" id="KW-1133">Transmembrane helix</keyword>
<feature type="transmembrane region" description="Helical" evidence="7">
    <location>
        <begin position="342"/>
        <end position="368"/>
    </location>
</feature>
<evidence type="ECO:0000256" key="4">
    <source>
        <dbReference type="ARBA" id="ARBA00022989"/>
    </source>
</evidence>
<dbReference type="InterPro" id="IPR025857">
    <property type="entry name" value="MacB_PCD"/>
</dbReference>
<evidence type="ECO:0000256" key="5">
    <source>
        <dbReference type="ARBA" id="ARBA00023136"/>
    </source>
</evidence>
<comment type="subcellular location">
    <subcellularLocation>
        <location evidence="1">Cell membrane</location>
        <topology evidence="1">Multi-pass membrane protein</topology>
    </subcellularLocation>
</comment>
<dbReference type="EMBL" id="JACRWE010000003">
    <property type="protein sequence ID" value="MBC5996387.1"/>
    <property type="molecule type" value="Genomic_DNA"/>
</dbReference>
<feature type="domain" description="MacB-like periplasmic core" evidence="9">
    <location>
        <begin position="19"/>
        <end position="206"/>
    </location>
</feature>
<evidence type="ECO:0000259" key="9">
    <source>
        <dbReference type="Pfam" id="PF12704"/>
    </source>
</evidence>
<evidence type="ECO:0000256" key="2">
    <source>
        <dbReference type="ARBA" id="ARBA00022475"/>
    </source>
</evidence>
<dbReference type="Proteomes" id="UP000609849">
    <property type="component" value="Unassembled WGS sequence"/>
</dbReference>
<dbReference type="PANTHER" id="PTHR30572">
    <property type="entry name" value="MEMBRANE COMPONENT OF TRANSPORTER-RELATED"/>
    <property type="match status" value="1"/>
</dbReference>
<dbReference type="Pfam" id="PF02687">
    <property type="entry name" value="FtsX"/>
    <property type="match status" value="1"/>
</dbReference>
<comment type="caution">
    <text evidence="10">The sequence shown here is derived from an EMBL/GenBank/DDBJ whole genome shotgun (WGS) entry which is preliminary data.</text>
</comment>
<protein>
    <submittedName>
        <fullName evidence="10">ABC transporter permease</fullName>
    </submittedName>
</protein>
<feature type="domain" description="ABC3 transporter permease C-terminal" evidence="8">
    <location>
        <begin position="302"/>
        <end position="415"/>
    </location>
</feature>
<accession>A0ABR7JN96</accession>
<keyword evidence="2" id="KW-1003">Cell membrane</keyword>
<dbReference type="InterPro" id="IPR050250">
    <property type="entry name" value="Macrolide_Exporter_MacB"/>
</dbReference>
<name>A0ABR7JN96_9FIRM</name>
<comment type="similarity">
    <text evidence="6">Belongs to the ABC-4 integral membrane protein family.</text>
</comment>
<dbReference type="RefSeq" id="WP_153973017.1">
    <property type="nucleotide sequence ID" value="NZ_JACRWE010000003.1"/>
</dbReference>
<proteinExistence type="inferred from homology"/>
<dbReference type="PANTHER" id="PTHR30572:SF4">
    <property type="entry name" value="ABC TRANSPORTER PERMEASE YTRF"/>
    <property type="match status" value="1"/>
</dbReference>
<feature type="transmembrane region" description="Helical" evidence="7">
    <location>
        <begin position="388"/>
        <end position="408"/>
    </location>
</feature>
<keyword evidence="11" id="KW-1185">Reference proteome</keyword>
<keyword evidence="3 7" id="KW-0812">Transmembrane</keyword>
<feature type="transmembrane region" description="Helical" evidence="7">
    <location>
        <begin position="299"/>
        <end position="321"/>
    </location>
</feature>
<evidence type="ECO:0000256" key="1">
    <source>
        <dbReference type="ARBA" id="ARBA00004651"/>
    </source>
</evidence>
<organism evidence="10 11">
    <name type="scientific">Romboutsia faecis</name>
    <dbReference type="NCBI Taxonomy" id="2764597"/>
    <lineage>
        <taxon>Bacteria</taxon>
        <taxon>Bacillati</taxon>
        <taxon>Bacillota</taxon>
        <taxon>Clostridia</taxon>
        <taxon>Peptostreptococcales</taxon>
        <taxon>Peptostreptococcaceae</taxon>
        <taxon>Romboutsia</taxon>
    </lineage>
</organism>
<evidence type="ECO:0000256" key="7">
    <source>
        <dbReference type="SAM" id="Phobius"/>
    </source>
</evidence>
<dbReference type="Pfam" id="PF12704">
    <property type="entry name" value="MacB_PCD"/>
    <property type="match status" value="1"/>
</dbReference>
<evidence type="ECO:0000259" key="8">
    <source>
        <dbReference type="Pfam" id="PF02687"/>
    </source>
</evidence>
<keyword evidence="5 7" id="KW-0472">Membrane</keyword>
<evidence type="ECO:0000256" key="3">
    <source>
        <dbReference type="ARBA" id="ARBA00022692"/>
    </source>
</evidence>
<feature type="transmembrane region" description="Helical" evidence="7">
    <location>
        <begin position="18"/>
        <end position="39"/>
    </location>
</feature>
<evidence type="ECO:0000313" key="11">
    <source>
        <dbReference type="Proteomes" id="UP000609849"/>
    </source>
</evidence>
<gene>
    <name evidence="10" type="ORF">H8923_06395</name>
</gene>
<reference evidence="10 11" key="1">
    <citation type="submission" date="2020-08" db="EMBL/GenBank/DDBJ databases">
        <authorList>
            <person name="Liu C."/>
            <person name="Sun Q."/>
        </authorList>
    </citation>
    <scope>NUCLEOTIDE SEQUENCE [LARGE SCALE GENOMIC DNA]</scope>
    <source>
        <strain evidence="10 11">NSJ-18</strain>
    </source>
</reference>
<evidence type="ECO:0000256" key="6">
    <source>
        <dbReference type="ARBA" id="ARBA00038076"/>
    </source>
</evidence>
<evidence type="ECO:0000313" key="10">
    <source>
        <dbReference type="EMBL" id="MBC5996387.1"/>
    </source>
</evidence>
<sequence length="421" mass="47043">MDIIKNALVNVKGHKLRVFVALIWIIIGITSVILISSIGNGLKDEVRKTVTNIGPNKTNIYFESSDTSMNEFSIFLSPFTHNDIEELSFIEGVKQIAPSDSGINDNSIYSFDAYFDKKMTYLDISPLKEDSNTLAIYGRSFSLDDEERNVIMITMQNAIDLFGNPENALGRGITIGGYIFEVIGVLDDNSLVSEDESMDYNSIYTGNESLEYYDMQTSYLPSKSFEKLAKQYDYSTEIYSLDLVASKNYDVFEVANRVIERLYELHPNIEGSYNTEDLSYQAESQLYELESMTSGINKVVLIITIISLFVGGIGVMNVMYVSVMERQREIGIRRAIGAKPKAILFQFLIESIFITILGGILGIVIGLISTNYVTTYLPFKALPSINSILFASIVTILTGIVFGIVPAFKASRLDPIKAIYK</sequence>
<dbReference type="InterPro" id="IPR003838">
    <property type="entry name" value="ABC3_permease_C"/>
</dbReference>